<dbReference type="InterPro" id="IPR040077">
    <property type="entry name" value="GST_C_Theta"/>
</dbReference>
<dbReference type="GO" id="GO:0006749">
    <property type="term" value="P:glutathione metabolic process"/>
    <property type="evidence" value="ECO:0007669"/>
    <property type="project" value="TreeGrafter"/>
</dbReference>
<comment type="subunit">
    <text evidence="3">Homodimer.</text>
</comment>
<dbReference type="CDD" id="cd03183">
    <property type="entry name" value="GST_C_Theta"/>
    <property type="match status" value="1"/>
</dbReference>
<evidence type="ECO:0000259" key="9">
    <source>
        <dbReference type="PROSITE" id="PS50405"/>
    </source>
</evidence>
<dbReference type="PANTHER" id="PTHR43917:SF8">
    <property type="entry name" value="GH16740P-RELATED"/>
    <property type="match status" value="1"/>
</dbReference>
<evidence type="ECO:0000256" key="6">
    <source>
        <dbReference type="ARBA" id="ARBA00022679"/>
    </source>
</evidence>
<dbReference type="RefSeq" id="XP_019619584.1">
    <property type="nucleotide sequence ID" value="XM_019764025.1"/>
</dbReference>
<dbReference type="InterPro" id="IPR010987">
    <property type="entry name" value="Glutathione-S-Trfase_C-like"/>
</dbReference>
<dbReference type="AlphaFoldDB" id="A0A6P4YBF7"/>
<dbReference type="Proteomes" id="UP000515135">
    <property type="component" value="Unplaced"/>
</dbReference>
<dbReference type="InterPro" id="IPR004045">
    <property type="entry name" value="Glutathione_S-Trfase_N"/>
</dbReference>
<keyword evidence="5" id="KW-0963">Cytoplasm</keyword>
<dbReference type="KEGG" id="bbel:109466309"/>
<evidence type="ECO:0000256" key="1">
    <source>
        <dbReference type="ARBA" id="ARBA00004496"/>
    </source>
</evidence>
<comment type="subcellular location">
    <subcellularLocation>
        <location evidence="1">Cytoplasm</location>
    </subcellularLocation>
</comment>
<gene>
    <name evidence="11" type="primary">LOC109466309</name>
</gene>
<name>A0A6P4YBF7_BRABE</name>
<dbReference type="SUPFAM" id="SSF47616">
    <property type="entry name" value="GST C-terminal domain-like"/>
    <property type="match status" value="1"/>
</dbReference>
<dbReference type="Gene3D" id="3.40.30.10">
    <property type="entry name" value="Glutaredoxin"/>
    <property type="match status" value="1"/>
</dbReference>
<evidence type="ECO:0000259" key="8">
    <source>
        <dbReference type="PROSITE" id="PS50404"/>
    </source>
</evidence>
<dbReference type="FunFam" id="3.40.30.10:FF:000176">
    <property type="entry name" value="Glutathione S-transferase theta-1"/>
    <property type="match status" value="1"/>
</dbReference>
<dbReference type="FunFam" id="1.20.1050.10:FF:000008">
    <property type="entry name" value="Glutathione S-transferase theta-1"/>
    <property type="match status" value="1"/>
</dbReference>
<sequence length="227" mass="26509">MLTFYYDIMSQPSRAIFQFLKANNIVYKDHPVAIRKGEHKSEWFLKINPMGKLPAINDNGFILTESVAILKYLAVRYVVPDHWYPSDLRLRARVDEYMAWQHMNTRFNAAGLFWKEFMVPQMTGKPLDKATLDKAESELNATLDMLQKMFLKDQLFLCGDNITIADLLAINELMQCLASGRDVTKGRPKLRAWMDRVREKLQPHFDKSVAMLYKLRDMSNSRQQARL</sequence>
<keyword evidence="10" id="KW-1185">Reference proteome</keyword>
<dbReference type="InterPro" id="IPR036282">
    <property type="entry name" value="Glutathione-S-Trfase_C_sf"/>
</dbReference>
<evidence type="ECO:0000256" key="3">
    <source>
        <dbReference type="ARBA" id="ARBA00011738"/>
    </source>
</evidence>
<feature type="domain" description="GST C-terminal" evidence="9">
    <location>
        <begin position="87"/>
        <end position="227"/>
    </location>
</feature>
<dbReference type="PROSITE" id="PS50404">
    <property type="entry name" value="GST_NTER"/>
    <property type="match status" value="1"/>
</dbReference>
<comment type="similarity">
    <text evidence="2">Belongs to the GST superfamily. Theta family.</text>
</comment>
<dbReference type="GO" id="GO:0004364">
    <property type="term" value="F:glutathione transferase activity"/>
    <property type="evidence" value="ECO:0007669"/>
    <property type="project" value="UniProtKB-EC"/>
</dbReference>
<dbReference type="InterPro" id="IPR040075">
    <property type="entry name" value="GST_N_Theta"/>
</dbReference>
<comment type="catalytic activity">
    <reaction evidence="7">
        <text>RX + glutathione = an S-substituted glutathione + a halide anion + H(+)</text>
        <dbReference type="Rhea" id="RHEA:16437"/>
        <dbReference type="ChEBI" id="CHEBI:15378"/>
        <dbReference type="ChEBI" id="CHEBI:16042"/>
        <dbReference type="ChEBI" id="CHEBI:17792"/>
        <dbReference type="ChEBI" id="CHEBI:57925"/>
        <dbReference type="ChEBI" id="CHEBI:90779"/>
        <dbReference type="EC" id="2.5.1.18"/>
    </reaction>
</comment>
<dbReference type="SFLD" id="SFLDG01153">
    <property type="entry name" value="Main.4:_Theta-like"/>
    <property type="match status" value="1"/>
</dbReference>
<organism evidence="10 11">
    <name type="scientific">Branchiostoma belcheri</name>
    <name type="common">Amphioxus</name>
    <dbReference type="NCBI Taxonomy" id="7741"/>
    <lineage>
        <taxon>Eukaryota</taxon>
        <taxon>Metazoa</taxon>
        <taxon>Chordata</taxon>
        <taxon>Cephalochordata</taxon>
        <taxon>Leptocardii</taxon>
        <taxon>Amphioxiformes</taxon>
        <taxon>Branchiostomatidae</taxon>
        <taxon>Branchiostoma</taxon>
    </lineage>
</organism>
<dbReference type="SUPFAM" id="SSF52833">
    <property type="entry name" value="Thioredoxin-like"/>
    <property type="match status" value="1"/>
</dbReference>
<evidence type="ECO:0000313" key="10">
    <source>
        <dbReference type="Proteomes" id="UP000515135"/>
    </source>
</evidence>
<dbReference type="SFLD" id="SFLDG00358">
    <property type="entry name" value="Main_(cytGST)"/>
    <property type="match status" value="1"/>
</dbReference>
<keyword evidence="6" id="KW-0808">Transferase</keyword>
<dbReference type="EC" id="2.5.1.18" evidence="4"/>
<dbReference type="OrthoDB" id="422574at2759"/>
<reference evidence="11" key="1">
    <citation type="submission" date="2025-08" db="UniProtKB">
        <authorList>
            <consortium name="RefSeq"/>
        </authorList>
    </citation>
    <scope>IDENTIFICATION</scope>
    <source>
        <tissue evidence="11">Gonad</tissue>
    </source>
</reference>
<dbReference type="Pfam" id="PF00043">
    <property type="entry name" value="GST_C"/>
    <property type="match status" value="1"/>
</dbReference>
<evidence type="ECO:0000256" key="5">
    <source>
        <dbReference type="ARBA" id="ARBA00022490"/>
    </source>
</evidence>
<feature type="domain" description="GST N-terminal" evidence="8">
    <location>
        <begin position="1"/>
        <end position="81"/>
    </location>
</feature>
<dbReference type="GO" id="GO:0005737">
    <property type="term" value="C:cytoplasm"/>
    <property type="evidence" value="ECO:0007669"/>
    <property type="project" value="UniProtKB-SubCell"/>
</dbReference>
<evidence type="ECO:0000256" key="7">
    <source>
        <dbReference type="ARBA" id="ARBA00047960"/>
    </source>
</evidence>
<dbReference type="SFLD" id="SFLDS00019">
    <property type="entry name" value="Glutathione_Transferase_(cytos"/>
    <property type="match status" value="1"/>
</dbReference>
<dbReference type="GeneID" id="109466309"/>
<dbReference type="Pfam" id="PF02798">
    <property type="entry name" value="GST_N"/>
    <property type="match status" value="1"/>
</dbReference>
<proteinExistence type="inferred from homology"/>
<dbReference type="PROSITE" id="PS50405">
    <property type="entry name" value="GST_CTER"/>
    <property type="match status" value="1"/>
</dbReference>
<protein>
    <recommendedName>
        <fullName evidence="4">glutathione transferase</fullName>
        <ecNumber evidence="4">2.5.1.18</ecNumber>
    </recommendedName>
</protein>
<dbReference type="Gene3D" id="1.20.1050.10">
    <property type="match status" value="1"/>
</dbReference>
<dbReference type="InterPro" id="IPR051369">
    <property type="entry name" value="GST_Theta"/>
</dbReference>
<accession>A0A6P4YBF7</accession>
<evidence type="ECO:0000256" key="4">
    <source>
        <dbReference type="ARBA" id="ARBA00012452"/>
    </source>
</evidence>
<dbReference type="InterPro" id="IPR036249">
    <property type="entry name" value="Thioredoxin-like_sf"/>
</dbReference>
<evidence type="ECO:0000313" key="11">
    <source>
        <dbReference type="RefSeq" id="XP_019619584.1"/>
    </source>
</evidence>
<dbReference type="PANTHER" id="PTHR43917">
    <property type="match status" value="1"/>
</dbReference>
<dbReference type="InterPro" id="IPR004046">
    <property type="entry name" value="GST_C"/>
</dbReference>
<evidence type="ECO:0000256" key="2">
    <source>
        <dbReference type="ARBA" id="ARBA00009899"/>
    </source>
</evidence>
<dbReference type="CDD" id="cd03050">
    <property type="entry name" value="GST_N_Theta"/>
    <property type="match status" value="1"/>
</dbReference>
<dbReference type="InterPro" id="IPR040079">
    <property type="entry name" value="Glutathione_S-Trfase"/>
</dbReference>